<dbReference type="AlphaFoldDB" id="A0A090WVQ8"/>
<proteinExistence type="predicted"/>
<accession>A0A090WVQ8</accession>
<protein>
    <submittedName>
        <fullName evidence="1">Uncharacterized protein</fullName>
    </submittedName>
</protein>
<dbReference type="Proteomes" id="UP000029643">
    <property type="component" value="Unassembled WGS sequence"/>
</dbReference>
<sequence length="86" mass="9122">MYFKEGESLGLIRGHVANGLFESQEQIDNLNAGAPSGLYQSSLTSPGDVYYADLDGDGEVSSSASGLMLQILVALNLIFLEVLIPT</sequence>
<dbReference type="EMBL" id="BBNU01000013">
    <property type="protein sequence ID" value="GAL81056.1"/>
    <property type="molecule type" value="Genomic_DNA"/>
</dbReference>
<organism evidence="1 2">
    <name type="scientific">Algibacter lectus</name>
    <dbReference type="NCBI Taxonomy" id="221126"/>
    <lineage>
        <taxon>Bacteria</taxon>
        <taxon>Pseudomonadati</taxon>
        <taxon>Bacteroidota</taxon>
        <taxon>Flavobacteriia</taxon>
        <taxon>Flavobacteriales</taxon>
        <taxon>Flavobacteriaceae</taxon>
        <taxon>Algibacter</taxon>
    </lineage>
</organism>
<evidence type="ECO:0000313" key="1">
    <source>
        <dbReference type="EMBL" id="GAL81056.1"/>
    </source>
</evidence>
<comment type="caution">
    <text evidence="1">The sequence shown here is derived from an EMBL/GenBank/DDBJ whole genome shotgun (WGS) entry which is preliminary data.</text>
</comment>
<evidence type="ECO:0000313" key="2">
    <source>
        <dbReference type="Proteomes" id="UP000029643"/>
    </source>
</evidence>
<gene>
    <name evidence="1" type="ORF">JCM19274_2230</name>
</gene>
<dbReference type="RefSeq" id="WP_042499401.1">
    <property type="nucleotide sequence ID" value="NZ_BBNU01000013.1"/>
</dbReference>
<name>A0A090WVQ8_9FLAO</name>
<reference evidence="1" key="1">
    <citation type="journal article" date="2014" name="Genome Announc.">
        <title>Draft Genome Sequences of Marine Flavobacterium Algibacter lectus Strains SS8 and NR4.</title>
        <authorList>
            <person name="Takatani N."/>
            <person name="Nakanishi M."/>
            <person name="Meirelles P."/>
            <person name="Mino S."/>
            <person name="Suda W."/>
            <person name="Oshima K."/>
            <person name="Hattori M."/>
            <person name="Ohkuma M."/>
            <person name="Hosokawa M."/>
            <person name="Miyashita K."/>
            <person name="Thompson F.L."/>
            <person name="Niwa A."/>
            <person name="Sawabe T."/>
            <person name="Sawabe T."/>
        </authorList>
    </citation>
    <scope>NUCLEOTIDE SEQUENCE [LARGE SCALE GENOMIC DNA]</scope>
    <source>
        <strain evidence="1">JCM 19274</strain>
    </source>
</reference>